<keyword evidence="3" id="KW-1185">Reference proteome</keyword>
<feature type="chain" id="PRO_5040957385" description="Lipoprotein" evidence="1">
    <location>
        <begin position="22"/>
        <end position="175"/>
    </location>
</feature>
<gene>
    <name evidence="2" type="ORF">MF646_07015</name>
</gene>
<reference evidence="2" key="1">
    <citation type="submission" date="2022-02" db="EMBL/GenBank/DDBJ databases">
        <title>Halalkalibacter sp. nov. isolated from Lonar Lake, India.</title>
        <authorList>
            <person name="Joshi A."/>
            <person name="Thite S."/>
            <person name="Lodha T."/>
        </authorList>
    </citation>
    <scope>NUCLEOTIDE SEQUENCE</scope>
    <source>
        <strain evidence="2">MEB205</strain>
    </source>
</reference>
<organism evidence="2 3">
    <name type="scientific">Halalkalibacter alkaliphilus</name>
    <dbReference type="NCBI Taxonomy" id="2917993"/>
    <lineage>
        <taxon>Bacteria</taxon>
        <taxon>Bacillati</taxon>
        <taxon>Bacillota</taxon>
        <taxon>Bacilli</taxon>
        <taxon>Bacillales</taxon>
        <taxon>Bacillaceae</taxon>
        <taxon>Halalkalibacter</taxon>
    </lineage>
</organism>
<comment type="caution">
    <text evidence="2">The sequence shown here is derived from an EMBL/GenBank/DDBJ whole genome shotgun (WGS) entry which is preliminary data.</text>
</comment>
<name>A0A9X1ZYT4_9BACI</name>
<dbReference type="RefSeq" id="WP_250095779.1">
    <property type="nucleotide sequence ID" value="NZ_JAKRYL010000005.1"/>
</dbReference>
<evidence type="ECO:0008006" key="4">
    <source>
        <dbReference type="Google" id="ProtNLM"/>
    </source>
</evidence>
<feature type="signal peptide" evidence="1">
    <location>
        <begin position="1"/>
        <end position="21"/>
    </location>
</feature>
<proteinExistence type="predicted"/>
<protein>
    <recommendedName>
        <fullName evidence="4">Lipoprotein</fullName>
    </recommendedName>
</protein>
<dbReference type="Proteomes" id="UP001139150">
    <property type="component" value="Unassembled WGS sequence"/>
</dbReference>
<evidence type="ECO:0000313" key="2">
    <source>
        <dbReference type="EMBL" id="MCL7746871.1"/>
    </source>
</evidence>
<keyword evidence="1" id="KW-0732">Signal</keyword>
<sequence>MKRRKHFLWLVFLVAFLTACGGQEPVEEVEPEEVIEEEPIGQEPLVEGTDDLTGEYPYPEDDSETGEGVLIIQTASGDSSQGNVPFLFVPDDTMVTQIGYIIENFDGDKEVFFYINEMFVEAAQGGEMVQSLLDLYDWMLEPAEYEVTAVQYEGNDPNEDVVHLSKAQYRIEEGS</sequence>
<dbReference type="AlphaFoldDB" id="A0A9X1ZYT4"/>
<dbReference type="EMBL" id="JAKRYL010000005">
    <property type="protein sequence ID" value="MCL7746871.1"/>
    <property type="molecule type" value="Genomic_DNA"/>
</dbReference>
<evidence type="ECO:0000313" key="3">
    <source>
        <dbReference type="Proteomes" id="UP001139150"/>
    </source>
</evidence>
<dbReference type="PROSITE" id="PS51257">
    <property type="entry name" value="PROKAR_LIPOPROTEIN"/>
    <property type="match status" value="1"/>
</dbReference>
<evidence type="ECO:0000256" key="1">
    <source>
        <dbReference type="SAM" id="SignalP"/>
    </source>
</evidence>
<accession>A0A9X1ZYT4</accession>